<protein>
    <submittedName>
        <fullName evidence="11">Benzylsuccinate synthase activating enzyme</fullName>
        <ecNumber evidence="11">1.97.1.-</ecNumber>
    </submittedName>
</protein>
<dbReference type="STRING" id="1851148.SMSP2_02323"/>
<keyword evidence="4" id="KW-0949">S-adenosyl-L-methionine</keyword>
<dbReference type="RefSeq" id="WP_146684184.1">
    <property type="nucleotide sequence ID" value="NZ_CP019646.1"/>
</dbReference>
<dbReference type="InterPro" id="IPR001989">
    <property type="entry name" value="Radical_activat_CS"/>
</dbReference>
<reference evidence="12" key="1">
    <citation type="submission" date="2017-02" db="EMBL/GenBank/DDBJ databases">
        <title>Comparative genomics and description of representatives of a novel lineage of planctomycetes thriving in anoxic sediments.</title>
        <authorList>
            <person name="Spring S."/>
            <person name="Bunk B."/>
            <person name="Sproer C."/>
        </authorList>
    </citation>
    <scope>NUCLEOTIDE SEQUENCE [LARGE SCALE GENOMIC DNA]</scope>
    <source>
        <strain evidence="12">SM-Chi-D1</strain>
    </source>
</reference>
<dbReference type="PROSITE" id="PS51918">
    <property type="entry name" value="RADICAL_SAM"/>
    <property type="match status" value="1"/>
</dbReference>
<dbReference type="GO" id="GO:0051539">
    <property type="term" value="F:4 iron, 4 sulfur cluster binding"/>
    <property type="evidence" value="ECO:0007669"/>
    <property type="project" value="UniProtKB-KW"/>
</dbReference>
<keyword evidence="7" id="KW-0408">Iron</keyword>
<evidence type="ECO:0000256" key="3">
    <source>
        <dbReference type="ARBA" id="ARBA00022485"/>
    </source>
</evidence>
<proteinExistence type="inferred from homology"/>
<sequence>MSVKQTQRLKQGINSVTGGIYKIQRFCINDGPGLRTTVFFKGCQLRCKWCHNPETIPARRTFLLNHDTCTLCGRCVTVCPVNAHKIEAGTHTVDRNSCTFCGKCESICPVDAIEIAGETMSVSDVIEIIRKDQIYYAESGGGVTLSGGEPMMQPDFAGALIQECKEAGYSVYVDTNGAASPGVYNSVVKDADGILFDIKLINSRKHLEYTGMANEQILKNFRNSCPMDKDLIVRYVVIPGINDGAGDLTELCDFLEKCGFDGELELLAYHRLGLRKYASMGLDYELSAIEPPSQERMNEIQSYLRSNNLQAVYRK</sequence>
<dbReference type="PROSITE" id="PS00198">
    <property type="entry name" value="4FE4S_FER_1"/>
    <property type="match status" value="1"/>
</dbReference>
<dbReference type="PANTHER" id="PTHR30352:SF4">
    <property type="entry name" value="PYRUVATE FORMATE-LYASE 2-ACTIVATING ENZYME"/>
    <property type="match status" value="1"/>
</dbReference>
<accession>A0A1Q2MH16</accession>
<dbReference type="Gene3D" id="3.30.70.20">
    <property type="match status" value="1"/>
</dbReference>
<dbReference type="SFLD" id="SFLDS00029">
    <property type="entry name" value="Radical_SAM"/>
    <property type="match status" value="1"/>
</dbReference>
<dbReference type="PANTHER" id="PTHR30352">
    <property type="entry name" value="PYRUVATE FORMATE-LYASE-ACTIVATING ENZYME"/>
    <property type="match status" value="1"/>
</dbReference>
<feature type="domain" description="4Fe-4S ferredoxin-type" evidence="9">
    <location>
        <begin position="89"/>
        <end position="118"/>
    </location>
</feature>
<evidence type="ECO:0000256" key="8">
    <source>
        <dbReference type="ARBA" id="ARBA00023014"/>
    </source>
</evidence>
<dbReference type="AlphaFoldDB" id="A0A1Q2MH16"/>
<dbReference type="Proteomes" id="UP000188181">
    <property type="component" value="Chromosome"/>
</dbReference>
<dbReference type="EC" id="1.97.1.-" evidence="11"/>
<dbReference type="PIRSF" id="PIRSF000371">
    <property type="entry name" value="PFL_act_enz"/>
    <property type="match status" value="1"/>
</dbReference>
<organism evidence="11 12">
    <name type="scientific">Limihaloglobus sulfuriphilus</name>
    <dbReference type="NCBI Taxonomy" id="1851148"/>
    <lineage>
        <taxon>Bacteria</taxon>
        <taxon>Pseudomonadati</taxon>
        <taxon>Planctomycetota</taxon>
        <taxon>Phycisphaerae</taxon>
        <taxon>Sedimentisphaerales</taxon>
        <taxon>Sedimentisphaeraceae</taxon>
        <taxon>Limihaloglobus</taxon>
    </lineage>
</organism>
<dbReference type="OrthoDB" id="9782387at2"/>
<evidence type="ECO:0000256" key="6">
    <source>
        <dbReference type="ARBA" id="ARBA00023002"/>
    </source>
</evidence>
<gene>
    <name evidence="11" type="primary">bssD</name>
    <name evidence="11" type="ORF">SMSP2_02323</name>
</gene>
<keyword evidence="5" id="KW-0479">Metal-binding</keyword>
<comment type="similarity">
    <text evidence="2">Belongs to the organic radical-activating enzymes family.</text>
</comment>
<dbReference type="EMBL" id="CP019646">
    <property type="protein sequence ID" value="AQQ71944.1"/>
    <property type="molecule type" value="Genomic_DNA"/>
</dbReference>
<keyword evidence="3" id="KW-0004">4Fe-4S</keyword>
<evidence type="ECO:0000256" key="5">
    <source>
        <dbReference type="ARBA" id="ARBA00022723"/>
    </source>
</evidence>
<keyword evidence="6 11" id="KW-0560">Oxidoreductase</keyword>
<dbReference type="KEGG" id="pbas:SMSP2_02323"/>
<dbReference type="PROSITE" id="PS01087">
    <property type="entry name" value="RADICAL_ACTIVATING"/>
    <property type="match status" value="1"/>
</dbReference>
<dbReference type="InterPro" id="IPR017896">
    <property type="entry name" value="4Fe4S_Fe-S-bd"/>
</dbReference>
<dbReference type="PROSITE" id="PS51379">
    <property type="entry name" value="4FE4S_FER_2"/>
    <property type="match status" value="2"/>
</dbReference>
<dbReference type="InterPro" id="IPR017900">
    <property type="entry name" value="4Fe4S_Fe_S_CS"/>
</dbReference>
<name>A0A1Q2MH16_9BACT</name>
<feature type="domain" description="4Fe-4S ferredoxin-type" evidence="9">
    <location>
        <begin position="60"/>
        <end position="87"/>
    </location>
</feature>
<keyword evidence="8" id="KW-0411">Iron-sulfur</keyword>
<evidence type="ECO:0000313" key="11">
    <source>
        <dbReference type="EMBL" id="AQQ71944.1"/>
    </source>
</evidence>
<dbReference type="InterPro" id="IPR034457">
    <property type="entry name" value="Organic_radical-activating"/>
</dbReference>
<evidence type="ECO:0000256" key="1">
    <source>
        <dbReference type="ARBA" id="ARBA00001966"/>
    </source>
</evidence>
<dbReference type="SFLD" id="SFLDG01118">
    <property type="entry name" value="activating_enzymes__group_2"/>
    <property type="match status" value="1"/>
</dbReference>
<evidence type="ECO:0000259" key="9">
    <source>
        <dbReference type="PROSITE" id="PS51379"/>
    </source>
</evidence>
<dbReference type="Pfam" id="PF13353">
    <property type="entry name" value="Fer4_12"/>
    <property type="match status" value="1"/>
</dbReference>
<dbReference type="NCBIfam" id="TIGR02494">
    <property type="entry name" value="PFLE_PFLC"/>
    <property type="match status" value="1"/>
</dbReference>
<evidence type="ECO:0000259" key="10">
    <source>
        <dbReference type="PROSITE" id="PS51918"/>
    </source>
</evidence>
<evidence type="ECO:0000313" key="12">
    <source>
        <dbReference type="Proteomes" id="UP000188181"/>
    </source>
</evidence>
<feature type="domain" description="Radical SAM core" evidence="10">
    <location>
        <begin position="29"/>
        <end position="307"/>
    </location>
</feature>
<evidence type="ECO:0000256" key="4">
    <source>
        <dbReference type="ARBA" id="ARBA00022691"/>
    </source>
</evidence>
<keyword evidence="12" id="KW-1185">Reference proteome</keyword>
<dbReference type="Gene3D" id="3.80.30.10">
    <property type="entry name" value="pyruvate-formate lyase- activating enzyme"/>
    <property type="match status" value="1"/>
</dbReference>
<dbReference type="InterPro" id="IPR040074">
    <property type="entry name" value="BssD/PflA/YjjW"/>
</dbReference>
<dbReference type="InterPro" id="IPR007197">
    <property type="entry name" value="rSAM"/>
</dbReference>
<comment type="cofactor">
    <cofactor evidence="1">
        <name>[4Fe-4S] cluster</name>
        <dbReference type="ChEBI" id="CHEBI:49883"/>
    </cofactor>
</comment>
<dbReference type="GO" id="GO:0016491">
    <property type="term" value="F:oxidoreductase activity"/>
    <property type="evidence" value="ECO:0007669"/>
    <property type="project" value="UniProtKB-KW"/>
</dbReference>
<dbReference type="InterPro" id="IPR012839">
    <property type="entry name" value="Organic_radical_activase"/>
</dbReference>
<dbReference type="GO" id="GO:0046872">
    <property type="term" value="F:metal ion binding"/>
    <property type="evidence" value="ECO:0007669"/>
    <property type="project" value="UniProtKB-KW"/>
</dbReference>
<dbReference type="SFLD" id="SFLDG01066">
    <property type="entry name" value="organic_radical-activating_enz"/>
    <property type="match status" value="1"/>
</dbReference>
<dbReference type="SUPFAM" id="SSF54862">
    <property type="entry name" value="4Fe-4S ferredoxins"/>
    <property type="match status" value="1"/>
</dbReference>
<dbReference type="CDD" id="cd01335">
    <property type="entry name" value="Radical_SAM"/>
    <property type="match status" value="1"/>
</dbReference>
<evidence type="ECO:0000256" key="2">
    <source>
        <dbReference type="ARBA" id="ARBA00009777"/>
    </source>
</evidence>
<evidence type="ECO:0000256" key="7">
    <source>
        <dbReference type="ARBA" id="ARBA00023004"/>
    </source>
</evidence>